<name>A0A5B8FJD2_9RHOB</name>
<dbReference type="CDD" id="cd06550">
    <property type="entry name" value="TM_ABC_iron-siderophores_like"/>
    <property type="match status" value="1"/>
</dbReference>
<dbReference type="Proteomes" id="UP000305888">
    <property type="component" value="Plasmid pD4M1A"/>
</dbReference>
<evidence type="ECO:0000256" key="2">
    <source>
        <dbReference type="ARBA" id="ARBA00007935"/>
    </source>
</evidence>
<sequence>MILGLGAGPFDLGPARILGLLAGRLAGEAPPDAAATVLFSIRLPRVLGAALVGAALAAAGAAYQVTFRNPLVSPDILGVSSGAGLGAVLGIFLGLPVAAILGMSFGAGLATVGLVVAVASGLGRGQDILALALCGIAVGALAGAGISLIKVLADPEDQLPAITFWLLGSLAGLQGGDLRLAAPAILLGLVPLVALRWRIGLLALGEDEARALGVDTARLRLVVVLSATLMSASAVAVAGVVGWIGLMVPHVARLLTGPGFARLLPVAALLGAAFLVLVDTVARSVAATEVPLGLLTAVIGAPVFLGLLARSDRGWS</sequence>
<feature type="transmembrane region" description="Helical" evidence="8">
    <location>
        <begin position="219"/>
        <end position="248"/>
    </location>
</feature>
<keyword evidence="7 8" id="KW-0472">Membrane</keyword>
<dbReference type="KEGG" id="ppru:FDP22_19645"/>
<dbReference type="PANTHER" id="PTHR30472">
    <property type="entry name" value="FERRIC ENTEROBACTIN TRANSPORT SYSTEM PERMEASE PROTEIN"/>
    <property type="match status" value="1"/>
</dbReference>
<protein>
    <submittedName>
        <fullName evidence="9">Iron ABC transporter permease</fullName>
    </submittedName>
</protein>
<feature type="transmembrane region" description="Helical" evidence="8">
    <location>
        <begin position="46"/>
        <end position="65"/>
    </location>
</feature>
<proteinExistence type="inferred from homology"/>
<dbReference type="AlphaFoldDB" id="A0A5B8FJD2"/>
<evidence type="ECO:0000256" key="5">
    <source>
        <dbReference type="ARBA" id="ARBA00022692"/>
    </source>
</evidence>
<comment type="similarity">
    <text evidence="2">Belongs to the binding-protein-dependent transport system permease family. FecCD subfamily.</text>
</comment>
<evidence type="ECO:0000256" key="7">
    <source>
        <dbReference type="ARBA" id="ARBA00023136"/>
    </source>
</evidence>
<keyword evidence="3" id="KW-0813">Transport</keyword>
<keyword evidence="9" id="KW-0614">Plasmid</keyword>
<dbReference type="InterPro" id="IPR000522">
    <property type="entry name" value="ABC_transptr_permease_BtuC"/>
</dbReference>
<evidence type="ECO:0000256" key="1">
    <source>
        <dbReference type="ARBA" id="ARBA00004651"/>
    </source>
</evidence>
<feature type="transmembrane region" description="Helical" evidence="8">
    <location>
        <begin position="128"/>
        <end position="152"/>
    </location>
</feature>
<dbReference type="GO" id="GO:0033214">
    <property type="term" value="P:siderophore-iron import into cell"/>
    <property type="evidence" value="ECO:0007669"/>
    <property type="project" value="TreeGrafter"/>
</dbReference>
<dbReference type="OrthoDB" id="9811975at2"/>
<comment type="subcellular location">
    <subcellularLocation>
        <location evidence="1">Cell membrane</location>
        <topology evidence="1">Multi-pass membrane protein</topology>
    </subcellularLocation>
</comment>
<feature type="transmembrane region" description="Helical" evidence="8">
    <location>
        <begin position="290"/>
        <end position="309"/>
    </location>
</feature>
<feature type="transmembrane region" description="Helical" evidence="8">
    <location>
        <begin position="85"/>
        <end position="116"/>
    </location>
</feature>
<feature type="transmembrane region" description="Helical" evidence="8">
    <location>
        <begin position="260"/>
        <end position="278"/>
    </location>
</feature>
<gene>
    <name evidence="9" type="ORF">FDP22_19645</name>
</gene>
<dbReference type="Pfam" id="PF01032">
    <property type="entry name" value="FecCD"/>
    <property type="match status" value="1"/>
</dbReference>
<evidence type="ECO:0000313" key="10">
    <source>
        <dbReference type="Proteomes" id="UP000305888"/>
    </source>
</evidence>
<dbReference type="PANTHER" id="PTHR30472:SF70">
    <property type="entry name" value="MOLYBDATE IMPORT SYSTEM PERMEASE PROTEIN MOLB"/>
    <property type="match status" value="1"/>
</dbReference>
<keyword evidence="10" id="KW-1185">Reference proteome</keyword>
<geneLocation type="plasmid" evidence="10">
    <name>pd4m1a</name>
</geneLocation>
<dbReference type="EMBL" id="CP040819">
    <property type="protein sequence ID" value="QDL94287.1"/>
    <property type="molecule type" value="Genomic_DNA"/>
</dbReference>
<dbReference type="InterPro" id="IPR037294">
    <property type="entry name" value="ABC_BtuC-like"/>
</dbReference>
<dbReference type="GO" id="GO:0005886">
    <property type="term" value="C:plasma membrane"/>
    <property type="evidence" value="ECO:0007669"/>
    <property type="project" value="UniProtKB-SubCell"/>
</dbReference>
<reference evidence="9 10" key="1">
    <citation type="submission" date="2019-06" db="EMBL/GenBank/DDBJ databases">
        <title>Genome sequence of Rhodobacteraceae bacterium D4M1.</title>
        <authorList>
            <person name="Cao J."/>
        </authorList>
    </citation>
    <scope>NUCLEOTIDE SEQUENCE [LARGE SCALE GENOMIC DNA]</scope>
    <source>
        <strain evidence="9 10">D4M1</strain>
        <plasmid evidence="10">pd4m1a</plasmid>
    </source>
</reference>
<dbReference type="SUPFAM" id="SSF81345">
    <property type="entry name" value="ABC transporter involved in vitamin B12 uptake, BtuC"/>
    <property type="match status" value="1"/>
</dbReference>
<feature type="transmembrane region" description="Helical" evidence="8">
    <location>
        <begin position="180"/>
        <end position="199"/>
    </location>
</feature>
<keyword evidence="6 8" id="KW-1133">Transmembrane helix</keyword>
<evidence type="ECO:0000256" key="8">
    <source>
        <dbReference type="SAM" id="Phobius"/>
    </source>
</evidence>
<dbReference type="GO" id="GO:0022857">
    <property type="term" value="F:transmembrane transporter activity"/>
    <property type="evidence" value="ECO:0007669"/>
    <property type="project" value="InterPro"/>
</dbReference>
<evidence type="ECO:0000256" key="3">
    <source>
        <dbReference type="ARBA" id="ARBA00022448"/>
    </source>
</evidence>
<evidence type="ECO:0000256" key="6">
    <source>
        <dbReference type="ARBA" id="ARBA00022989"/>
    </source>
</evidence>
<dbReference type="Gene3D" id="1.10.3470.10">
    <property type="entry name" value="ABC transporter involved in vitamin B12 uptake, BtuC"/>
    <property type="match status" value="1"/>
</dbReference>
<keyword evidence="5 8" id="KW-0812">Transmembrane</keyword>
<evidence type="ECO:0000313" key="9">
    <source>
        <dbReference type="EMBL" id="QDL94287.1"/>
    </source>
</evidence>
<evidence type="ECO:0000256" key="4">
    <source>
        <dbReference type="ARBA" id="ARBA00022475"/>
    </source>
</evidence>
<accession>A0A5B8FJD2</accession>
<keyword evidence="4" id="KW-1003">Cell membrane</keyword>
<organism evidence="9 10">
    <name type="scientific">Paroceanicella profunda</name>
    <dbReference type="NCBI Taxonomy" id="2579971"/>
    <lineage>
        <taxon>Bacteria</taxon>
        <taxon>Pseudomonadati</taxon>
        <taxon>Pseudomonadota</taxon>
        <taxon>Alphaproteobacteria</taxon>
        <taxon>Rhodobacterales</taxon>
        <taxon>Paracoccaceae</taxon>
        <taxon>Paroceanicella</taxon>
    </lineage>
</organism>